<accession>A0A6J8BWC2</accession>
<dbReference type="OrthoDB" id="2963168at2759"/>
<dbReference type="Gene3D" id="3.30.420.40">
    <property type="match status" value="2"/>
</dbReference>
<reference evidence="4 5" key="1">
    <citation type="submission" date="2020-06" db="EMBL/GenBank/DDBJ databases">
        <authorList>
            <person name="Li R."/>
            <person name="Bekaert M."/>
        </authorList>
    </citation>
    <scope>NUCLEOTIDE SEQUENCE [LARGE SCALE GENOMIC DNA]</scope>
    <source>
        <strain evidence="5">wild</strain>
    </source>
</reference>
<evidence type="ECO:0000256" key="1">
    <source>
        <dbReference type="ARBA" id="ARBA00007381"/>
    </source>
</evidence>
<sequence length="431" mass="49695">MKAIDVITDIIKYLKGDLVKNITQRLPSFEESDVQWILTVPVIWNLTTRGFLQKAAIMAGISKHQLTLLLEPDAAALYCEQKEFEILRGKDGQRFLSRLPLNAKYLVVDLGGGTIDITVHRRGQGHLTYKDKALGLKWGGKKVNECFEEYFEKNFLPKIGLALTEIKEKHPDDYLYLMENFEQEKIQFTVDKMNKSEMIKVRLPGLLSRDKKKQLWIPSSTFRSFFDTSINGLVEKLNLLLQSDVNEMQDINLILVVGGFAESSIVISELKNKFSNFNIVVPEKPGLAVMHGAVLFGFLKDLEDNNENLKERKQRQGTERQANPLRYRSHSDAGKVKHFLSDIVGREVIKEMRKEQLNQLVGQFQDKISKLKKKHEERDKVIFTLPIELRDLYTDKYNKTLEDGLQKFNGDVSCKKDKLIITSPFFQKHFL</sequence>
<evidence type="ECO:0000256" key="3">
    <source>
        <dbReference type="ARBA" id="ARBA00022840"/>
    </source>
</evidence>
<keyword evidence="3" id="KW-0067">ATP-binding</keyword>
<dbReference type="InterPro" id="IPR043129">
    <property type="entry name" value="ATPase_NBD"/>
</dbReference>
<dbReference type="PANTHER" id="PTHR14187:SF5">
    <property type="entry name" value="HEAT SHOCK 70 KDA PROTEIN 12A"/>
    <property type="match status" value="1"/>
</dbReference>
<gene>
    <name evidence="4" type="ORF">MCOR_22037</name>
</gene>
<dbReference type="AlphaFoldDB" id="A0A6J8BWC2"/>
<dbReference type="Pfam" id="PF00012">
    <property type="entry name" value="HSP70"/>
    <property type="match status" value="1"/>
</dbReference>
<keyword evidence="2" id="KW-0547">Nucleotide-binding</keyword>
<dbReference type="Gene3D" id="3.90.640.10">
    <property type="entry name" value="Actin, Chain A, domain 4"/>
    <property type="match status" value="1"/>
</dbReference>
<dbReference type="GO" id="GO:0140662">
    <property type="term" value="F:ATP-dependent protein folding chaperone"/>
    <property type="evidence" value="ECO:0007669"/>
    <property type="project" value="InterPro"/>
</dbReference>
<protein>
    <submittedName>
        <fullName evidence="4">Uncharacterized protein</fullName>
    </submittedName>
</protein>
<name>A0A6J8BWC2_MYTCO</name>
<organism evidence="4 5">
    <name type="scientific">Mytilus coruscus</name>
    <name type="common">Sea mussel</name>
    <dbReference type="NCBI Taxonomy" id="42192"/>
    <lineage>
        <taxon>Eukaryota</taxon>
        <taxon>Metazoa</taxon>
        <taxon>Spiralia</taxon>
        <taxon>Lophotrochozoa</taxon>
        <taxon>Mollusca</taxon>
        <taxon>Bivalvia</taxon>
        <taxon>Autobranchia</taxon>
        <taxon>Pteriomorphia</taxon>
        <taxon>Mytilida</taxon>
        <taxon>Mytiloidea</taxon>
        <taxon>Mytilidae</taxon>
        <taxon>Mytilinae</taxon>
        <taxon>Mytilus</taxon>
    </lineage>
</organism>
<evidence type="ECO:0000256" key="2">
    <source>
        <dbReference type="ARBA" id="ARBA00022741"/>
    </source>
</evidence>
<dbReference type="PANTHER" id="PTHR14187">
    <property type="entry name" value="ALPHA KINASE/ELONGATION FACTOR 2 KINASE"/>
    <property type="match status" value="1"/>
</dbReference>
<evidence type="ECO:0000313" key="4">
    <source>
        <dbReference type="EMBL" id="CAC5386627.1"/>
    </source>
</evidence>
<dbReference type="Proteomes" id="UP000507470">
    <property type="component" value="Unassembled WGS sequence"/>
</dbReference>
<comment type="similarity">
    <text evidence="1">Belongs to the heat shock protein 70 family.</text>
</comment>
<dbReference type="EMBL" id="CACVKT020003886">
    <property type="protein sequence ID" value="CAC5386627.1"/>
    <property type="molecule type" value="Genomic_DNA"/>
</dbReference>
<dbReference type="GO" id="GO:0005524">
    <property type="term" value="F:ATP binding"/>
    <property type="evidence" value="ECO:0007669"/>
    <property type="project" value="UniProtKB-KW"/>
</dbReference>
<keyword evidence="5" id="KW-1185">Reference proteome</keyword>
<evidence type="ECO:0000313" key="5">
    <source>
        <dbReference type="Proteomes" id="UP000507470"/>
    </source>
</evidence>
<dbReference type="InterPro" id="IPR013126">
    <property type="entry name" value="Hsp_70_fam"/>
</dbReference>
<proteinExistence type="inferred from homology"/>
<dbReference type="SUPFAM" id="SSF53067">
    <property type="entry name" value="Actin-like ATPase domain"/>
    <property type="match status" value="2"/>
</dbReference>